<dbReference type="SUPFAM" id="SSF116907">
    <property type="entry name" value="Hook domain"/>
    <property type="match status" value="1"/>
</dbReference>
<evidence type="ECO:0000256" key="2">
    <source>
        <dbReference type="SAM" id="MobiDB-lite"/>
    </source>
</evidence>
<proteinExistence type="predicted"/>
<dbReference type="Pfam" id="PF21670">
    <property type="entry name" value="HOOK_N_NuMA"/>
    <property type="match status" value="1"/>
</dbReference>
<reference evidence="4 5" key="1">
    <citation type="submission" date="2024-09" db="EMBL/GenBank/DDBJ databases">
        <title>Rethinking Asexuality: The Enigmatic Case of Functional Sexual Genes in Lepraria (Stereocaulaceae).</title>
        <authorList>
            <person name="Doellman M."/>
            <person name="Sun Y."/>
            <person name="Barcenas-Pena A."/>
            <person name="Lumbsch H.T."/>
            <person name="Grewe F."/>
        </authorList>
    </citation>
    <scope>NUCLEOTIDE SEQUENCE [LARGE SCALE GENOMIC DNA]</scope>
    <source>
        <strain evidence="4 5">Mercado 3170</strain>
    </source>
</reference>
<feature type="region of interest" description="Disordered" evidence="2">
    <location>
        <begin position="427"/>
        <end position="449"/>
    </location>
</feature>
<dbReference type="InterPro" id="IPR048724">
    <property type="entry name" value="NuMA_N_HOOK"/>
</dbReference>
<sequence length="804" mass="91749">MATNGTVPPETEAALTVWVNSFSLSDRVESLSEMNDGQAFWEMLREINGDHFVGKLPSNKQSDYARQQNLQFVHKQVASYLDEQGVKYTGLTDYDIERMAMDESSSSAAKLLKLILLVAVSPANPRIVANISSFPVAVQNILQALVRELDPSLPSSDDGEGPETSDFDYGRRSSMGSAASSPRGKKDRELILEEELAKVNARLARRDGEVEELKAENERIEDAYSRLSESYEAVKQISAENEDQLKKLSSVQNEREQWSVKDLQDKISQLEDTIGQQETQIAEYQSTELELERKINKLRSVDDKLQKLQDDFHIQKGQLEEQTKRANRGDHYKRKCEANQNMERERDSLRQQLDEARPRLQAYDDIRRDNARLQQENHEKLQTLSRSERDNNELREMKQSYLAEIDRLKQDTKGMREVLAQGQERIADLEDRSGGSEIHSSPTVVDGGLESELAETSKHEEQMKTRIIELEKENRQLASSTNDIEASLTVLQRQLENSQLLSTDQEKQVQGMRQEISGLQSSLVEVRQGHPIEGTETFKRMREQLKTEQKKRIELQEKLSAAQKEIKVANDERVLIDKPKLQIIEEIKKQHGAALMQLQSEHDALRLRHIVLQGQLDKKMDERNEAWQEAHEALIAKSQADSDKQASNQGLVDLKDLIKKFSTDKSAESTAHINEALERNVDIFATKIEEGRERLAKQQQQIKKQESLIKELEDRLHQQSLANELALLNVGANEGVKAKTKPSPDERSYIQNLERENKLMASAYHDLAGRLQMNNVVLQRRADAPKSWLGRQRKVMEGVGGLVR</sequence>
<feature type="region of interest" description="Disordered" evidence="2">
    <location>
        <begin position="151"/>
        <end position="187"/>
    </location>
</feature>
<feature type="coiled-coil region" evidence="1">
    <location>
        <begin position="674"/>
        <end position="722"/>
    </location>
</feature>
<dbReference type="Gene3D" id="6.10.140.920">
    <property type="match status" value="1"/>
</dbReference>
<dbReference type="InterPro" id="IPR036872">
    <property type="entry name" value="CH_dom_sf"/>
</dbReference>
<keyword evidence="1" id="KW-0175">Coiled coil</keyword>
<dbReference type="EMBL" id="JBEFKJ010000016">
    <property type="protein sequence ID" value="KAL2041633.1"/>
    <property type="molecule type" value="Genomic_DNA"/>
</dbReference>
<feature type="coiled-coil region" evidence="1">
    <location>
        <begin position="453"/>
        <end position="480"/>
    </location>
</feature>
<feature type="coiled-coil region" evidence="1">
    <location>
        <begin position="538"/>
        <end position="572"/>
    </location>
</feature>
<evidence type="ECO:0000313" key="4">
    <source>
        <dbReference type="EMBL" id="KAL2041633.1"/>
    </source>
</evidence>
<feature type="compositionally biased region" description="Low complexity" evidence="2">
    <location>
        <begin position="172"/>
        <end position="182"/>
    </location>
</feature>
<comment type="caution">
    <text evidence="4">The sequence shown here is derived from an EMBL/GenBank/DDBJ whole genome shotgun (WGS) entry which is preliminary data.</text>
</comment>
<accession>A0ABR4AE21</accession>
<name>A0ABR4AE21_9LECA</name>
<feature type="region of interest" description="Disordered" evidence="2">
    <location>
        <begin position="372"/>
        <end position="393"/>
    </location>
</feature>
<keyword evidence="5" id="KW-1185">Reference proteome</keyword>
<feature type="compositionally biased region" description="Acidic residues" evidence="2">
    <location>
        <begin position="157"/>
        <end position="166"/>
    </location>
</feature>
<dbReference type="Gene3D" id="1.10.418.10">
    <property type="entry name" value="Calponin-like domain"/>
    <property type="match status" value="1"/>
</dbReference>
<evidence type="ECO:0000256" key="1">
    <source>
        <dbReference type="SAM" id="Coils"/>
    </source>
</evidence>
<gene>
    <name evidence="4" type="ORF">N7G274_005417</name>
</gene>
<feature type="domain" description="Nuclear mitotic apparatus protein 1 N-terminal hook" evidence="3">
    <location>
        <begin position="11"/>
        <end position="145"/>
    </location>
</feature>
<organism evidence="4 5">
    <name type="scientific">Stereocaulon virgatum</name>
    <dbReference type="NCBI Taxonomy" id="373712"/>
    <lineage>
        <taxon>Eukaryota</taxon>
        <taxon>Fungi</taxon>
        <taxon>Dikarya</taxon>
        <taxon>Ascomycota</taxon>
        <taxon>Pezizomycotina</taxon>
        <taxon>Lecanoromycetes</taxon>
        <taxon>OSLEUM clade</taxon>
        <taxon>Lecanoromycetidae</taxon>
        <taxon>Lecanorales</taxon>
        <taxon>Lecanorineae</taxon>
        <taxon>Stereocaulaceae</taxon>
        <taxon>Stereocaulon</taxon>
    </lineage>
</organism>
<protein>
    <recommendedName>
        <fullName evidence="3">Nuclear mitotic apparatus protein 1 N-terminal hook domain-containing protein</fullName>
    </recommendedName>
</protein>
<evidence type="ECO:0000313" key="5">
    <source>
        <dbReference type="Proteomes" id="UP001590950"/>
    </source>
</evidence>
<dbReference type="Proteomes" id="UP001590950">
    <property type="component" value="Unassembled WGS sequence"/>
</dbReference>
<evidence type="ECO:0000259" key="3">
    <source>
        <dbReference type="Pfam" id="PF21670"/>
    </source>
</evidence>